<comment type="caution">
    <text evidence="1">The sequence shown here is derived from an EMBL/GenBank/DDBJ whole genome shotgun (WGS) entry which is preliminary data.</text>
</comment>
<dbReference type="EMBL" id="BSYO01000004">
    <property type="protein sequence ID" value="GMH03087.1"/>
    <property type="molecule type" value="Genomic_DNA"/>
</dbReference>
<reference evidence="1" key="1">
    <citation type="submission" date="2023-05" db="EMBL/GenBank/DDBJ databases">
        <title>Nepenthes gracilis genome sequencing.</title>
        <authorList>
            <person name="Fukushima K."/>
        </authorList>
    </citation>
    <scope>NUCLEOTIDE SEQUENCE</scope>
    <source>
        <strain evidence="1">SING2019-196</strain>
    </source>
</reference>
<gene>
    <name evidence="1" type="ORF">Nepgr_004926</name>
</gene>
<evidence type="ECO:0000313" key="2">
    <source>
        <dbReference type="Proteomes" id="UP001279734"/>
    </source>
</evidence>
<sequence length="74" mass="8349">MTDEGKSERGLEFSRNTALLMLNYYLEIGFKGSVLISSSRRLISYNNSTQWVHDDCQGLGKKNLANFLNGVPCF</sequence>
<dbReference type="AlphaFoldDB" id="A0AAD3XFX6"/>
<dbReference type="Proteomes" id="UP001279734">
    <property type="component" value="Unassembled WGS sequence"/>
</dbReference>
<protein>
    <submittedName>
        <fullName evidence="1">Uncharacterized protein</fullName>
    </submittedName>
</protein>
<name>A0AAD3XFX6_NEPGR</name>
<accession>A0AAD3XFX6</accession>
<proteinExistence type="predicted"/>
<organism evidence="1 2">
    <name type="scientific">Nepenthes gracilis</name>
    <name type="common">Slender pitcher plant</name>
    <dbReference type="NCBI Taxonomy" id="150966"/>
    <lineage>
        <taxon>Eukaryota</taxon>
        <taxon>Viridiplantae</taxon>
        <taxon>Streptophyta</taxon>
        <taxon>Embryophyta</taxon>
        <taxon>Tracheophyta</taxon>
        <taxon>Spermatophyta</taxon>
        <taxon>Magnoliopsida</taxon>
        <taxon>eudicotyledons</taxon>
        <taxon>Gunneridae</taxon>
        <taxon>Pentapetalae</taxon>
        <taxon>Caryophyllales</taxon>
        <taxon>Nepenthaceae</taxon>
        <taxon>Nepenthes</taxon>
    </lineage>
</organism>
<keyword evidence="2" id="KW-1185">Reference proteome</keyword>
<evidence type="ECO:0000313" key="1">
    <source>
        <dbReference type="EMBL" id="GMH03087.1"/>
    </source>
</evidence>